<gene>
    <name evidence="4" type="ORF">KFE25_004776</name>
</gene>
<evidence type="ECO:0000259" key="3">
    <source>
        <dbReference type="PROSITE" id="PS51471"/>
    </source>
</evidence>
<dbReference type="Gene3D" id="2.60.120.620">
    <property type="entry name" value="q2cbj1_9rhob like domain"/>
    <property type="match status" value="1"/>
</dbReference>
<accession>A0A8J6CAN5</accession>
<dbReference type="InterPro" id="IPR044862">
    <property type="entry name" value="Pro_4_hyd_alph_FE2OG_OXY"/>
</dbReference>
<keyword evidence="1" id="KW-0847">Vitamin C</keyword>
<dbReference type="PANTHER" id="PTHR12907">
    <property type="entry name" value="EGL NINE HOMOLOG-RELATED"/>
    <property type="match status" value="1"/>
</dbReference>
<evidence type="ECO:0000313" key="4">
    <source>
        <dbReference type="EMBL" id="KAG8462800.1"/>
    </source>
</evidence>
<organism evidence="4 5">
    <name type="scientific">Diacronema lutheri</name>
    <name type="common">Unicellular marine alga</name>
    <name type="synonym">Monochrysis lutheri</name>
    <dbReference type="NCBI Taxonomy" id="2081491"/>
    <lineage>
        <taxon>Eukaryota</taxon>
        <taxon>Haptista</taxon>
        <taxon>Haptophyta</taxon>
        <taxon>Pavlovophyceae</taxon>
        <taxon>Pavlovales</taxon>
        <taxon>Pavlovaceae</taxon>
        <taxon>Diacronema</taxon>
    </lineage>
</organism>
<dbReference type="GO" id="GO:0008198">
    <property type="term" value="F:ferrous iron binding"/>
    <property type="evidence" value="ECO:0007669"/>
    <property type="project" value="TreeGrafter"/>
</dbReference>
<name>A0A8J6CAN5_DIALT</name>
<evidence type="ECO:0000313" key="5">
    <source>
        <dbReference type="Proteomes" id="UP000751190"/>
    </source>
</evidence>
<comment type="similarity">
    <text evidence="2">Belongs to the iron/ascorbate-dependent oxidoreductase family.</text>
</comment>
<dbReference type="OrthoDB" id="204385at2759"/>
<keyword evidence="5" id="KW-1185">Reference proteome</keyword>
<dbReference type="GO" id="GO:0071456">
    <property type="term" value="P:cellular response to hypoxia"/>
    <property type="evidence" value="ECO:0007669"/>
    <property type="project" value="TreeGrafter"/>
</dbReference>
<proteinExistence type="inferred from homology"/>
<comment type="caution">
    <text evidence="4">The sequence shown here is derived from an EMBL/GenBank/DDBJ whole genome shotgun (WGS) entry which is preliminary data.</text>
</comment>
<dbReference type="Proteomes" id="UP000751190">
    <property type="component" value="Unassembled WGS sequence"/>
</dbReference>
<dbReference type="PROSITE" id="PS51471">
    <property type="entry name" value="FE2OG_OXY"/>
    <property type="match status" value="1"/>
</dbReference>
<dbReference type="EMBL" id="JAGTXO010000019">
    <property type="protein sequence ID" value="KAG8462800.1"/>
    <property type="molecule type" value="Genomic_DNA"/>
</dbReference>
<feature type="domain" description="Fe2OG dioxygenase" evidence="3">
    <location>
        <begin position="112"/>
        <end position="336"/>
    </location>
</feature>
<dbReference type="InterPro" id="IPR051559">
    <property type="entry name" value="HIF_prolyl_hydroxylases"/>
</dbReference>
<reference evidence="4" key="1">
    <citation type="submission" date="2021-05" db="EMBL/GenBank/DDBJ databases">
        <title>The genome of the haptophyte Pavlova lutheri (Diacronema luteri, Pavlovales) - a model for lipid biosynthesis in eukaryotic algae.</title>
        <authorList>
            <person name="Hulatt C.J."/>
            <person name="Posewitz M.C."/>
        </authorList>
    </citation>
    <scope>NUCLEOTIDE SEQUENCE</scope>
    <source>
        <strain evidence="4">NIVA-4/92</strain>
    </source>
</reference>
<dbReference type="GO" id="GO:0031418">
    <property type="term" value="F:L-ascorbic acid binding"/>
    <property type="evidence" value="ECO:0007669"/>
    <property type="project" value="UniProtKB-KW"/>
</dbReference>
<keyword evidence="2" id="KW-0479">Metal-binding</keyword>
<dbReference type="GO" id="GO:0031543">
    <property type="term" value="F:peptidyl-proline dioxygenase activity"/>
    <property type="evidence" value="ECO:0007669"/>
    <property type="project" value="TreeGrafter"/>
</dbReference>
<dbReference type="InterPro" id="IPR005123">
    <property type="entry name" value="Oxoglu/Fe-dep_dioxygenase_dom"/>
</dbReference>
<evidence type="ECO:0000256" key="2">
    <source>
        <dbReference type="RuleBase" id="RU003682"/>
    </source>
</evidence>
<evidence type="ECO:0000256" key="1">
    <source>
        <dbReference type="ARBA" id="ARBA00022896"/>
    </source>
</evidence>
<keyword evidence="2" id="KW-0408">Iron</keyword>
<dbReference type="Pfam" id="PF13640">
    <property type="entry name" value="2OG-FeII_Oxy_3"/>
    <property type="match status" value="1"/>
</dbReference>
<dbReference type="PANTHER" id="PTHR12907:SF26">
    <property type="entry name" value="HIF PROLYL HYDROXYLASE, ISOFORM C"/>
    <property type="match status" value="1"/>
</dbReference>
<protein>
    <recommendedName>
        <fullName evidence="3">Fe2OG dioxygenase domain-containing protein</fullName>
    </recommendedName>
</protein>
<keyword evidence="2" id="KW-0560">Oxidoreductase</keyword>
<sequence>MAALLACCAAAAASSRGALGALARGQPHVEPRFLPAELVRALRADCEWLRARGHFRPSGLSNAAVRANAFGDGDRLVCTPTAALGGDAAARAELARRVEALRARLEAELGRGPLAVRELYASAHPRGAALPLHVDERHEEAKGARGWRTPTRRSVSWLLYLSADGWDRPGGAGAGGALRAYVRPRARPHGPGGAHAGNLQVGWRRADDGLLDAVFLDCWLRAPDVPGGCASALYSLDARGEPVRLCAPFRTAAGNAPVDRLYERALPPDEAVRFCRVEPAGGAAGLAAALASGAVEAIDVRPEGGTLALFDSVALPHEVQPTRAGTRWAVAGWMHEAQQPFPEWFGRGA</sequence>
<dbReference type="AlphaFoldDB" id="A0A8J6CAN5"/>